<comment type="caution">
    <text evidence="1">The sequence shown here is derived from an EMBL/GenBank/DDBJ whole genome shotgun (WGS) entry which is preliminary data.</text>
</comment>
<name>A0A096B4J3_FLAPL</name>
<dbReference type="HOGENOM" id="CLU_189761_0_0_9"/>
<dbReference type="GeneID" id="63972209"/>
<organism evidence="1 2">
    <name type="scientific">Flavonifractor plautii 1_3_50AFAA</name>
    <dbReference type="NCBI Taxonomy" id="742738"/>
    <lineage>
        <taxon>Bacteria</taxon>
        <taxon>Bacillati</taxon>
        <taxon>Bacillota</taxon>
        <taxon>Clostridia</taxon>
        <taxon>Eubacteriales</taxon>
        <taxon>Oscillospiraceae</taxon>
        <taxon>Flavonifractor</taxon>
    </lineage>
</organism>
<dbReference type="Proteomes" id="UP000029585">
    <property type="component" value="Unassembled WGS sequence"/>
</dbReference>
<dbReference type="RefSeq" id="WP_007495746.1">
    <property type="nucleotide sequence ID" value="NZ_KN174166.1"/>
</dbReference>
<accession>A0A096B4J3</accession>
<dbReference type="PATRIC" id="fig|742738.3.peg.3501"/>
<evidence type="ECO:0000313" key="1">
    <source>
        <dbReference type="EMBL" id="KGF53861.1"/>
    </source>
</evidence>
<keyword evidence="2" id="KW-1185">Reference proteome</keyword>
<dbReference type="EMBL" id="ADLO01000102">
    <property type="protein sequence ID" value="KGF53861.1"/>
    <property type="molecule type" value="Genomic_DNA"/>
</dbReference>
<gene>
    <name evidence="1" type="ORF">HMPREF9460_03402</name>
</gene>
<reference evidence="1 2" key="1">
    <citation type="submission" date="2011-08" db="EMBL/GenBank/DDBJ databases">
        <title>The Genome Sequence of Clostridium orbiscindens 1_3_50AFAA.</title>
        <authorList>
            <consortium name="The Broad Institute Genome Sequencing Platform"/>
            <person name="Earl A."/>
            <person name="Ward D."/>
            <person name="Feldgarden M."/>
            <person name="Gevers D."/>
            <person name="Daigneault M."/>
            <person name="Strauss J."/>
            <person name="Allen-Vercoe E."/>
            <person name="Young S.K."/>
            <person name="Zeng Q."/>
            <person name="Gargeya S."/>
            <person name="Fitzgerald M."/>
            <person name="Haas B."/>
            <person name="Abouelleil A."/>
            <person name="Alvarado L."/>
            <person name="Arachchi H.M."/>
            <person name="Berlin A."/>
            <person name="Brown A."/>
            <person name="Chapman S.B."/>
            <person name="Chen Z."/>
            <person name="Dunbar C."/>
            <person name="Freedman E."/>
            <person name="Gearin G."/>
            <person name="Gellesch M."/>
            <person name="Goldberg J."/>
            <person name="Griggs A."/>
            <person name="Gujja S."/>
            <person name="Heiman D."/>
            <person name="Howarth C."/>
            <person name="Larson L."/>
            <person name="Lui A."/>
            <person name="MacDonald P.J.P."/>
            <person name="Montmayeur A."/>
            <person name="Murphy C."/>
            <person name="Neiman D."/>
            <person name="Pearson M."/>
            <person name="Priest M."/>
            <person name="Roberts A."/>
            <person name="Saif S."/>
            <person name="Shea T."/>
            <person name="Shenoy N."/>
            <person name="Sisk P."/>
            <person name="Stolte C."/>
            <person name="Sykes S."/>
            <person name="Wortman J."/>
            <person name="Nusbaum C."/>
            <person name="Birren B."/>
        </authorList>
    </citation>
    <scope>NUCLEOTIDE SEQUENCE [LARGE SCALE GENOMIC DNA]</scope>
    <source>
        <strain evidence="1 2">1_3_50AFAA</strain>
    </source>
</reference>
<proteinExistence type="predicted"/>
<protein>
    <submittedName>
        <fullName evidence="1">Uncharacterized protein</fullName>
    </submittedName>
</protein>
<evidence type="ECO:0000313" key="2">
    <source>
        <dbReference type="Proteomes" id="UP000029585"/>
    </source>
</evidence>
<dbReference type="AlphaFoldDB" id="A0A096B4J3"/>
<sequence>MDFFFDNLEGRLSSTLPHYDRPDGDEQDCRKRARDAEWNFRVSKGYVKDTFWNRLWFRLTH</sequence>